<dbReference type="RefSeq" id="WP_160774109.1">
    <property type="nucleotide sequence ID" value="NZ_WUMV01000001.1"/>
</dbReference>
<accession>A0A7X3LRR3</accession>
<comment type="caution">
    <text evidence="2">The sequence shown here is derived from an EMBL/GenBank/DDBJ whole genome shotgun (WGS) entry which is preliminary data.</text>
</comment>
<dbReference type="PANTHER" id="PTHR23419:SF8">
    <property type="entry name" value="FI09726P"/>
    <property type="match status" value="1"/>
</dbReference>
<dbReference type="AlphaFoldDB" id="A0A7X3LRR3"/>
<sequence length="110" mass="12209">MTTKSDIVLIYATFPDEKAAREAARALIGERLAACVNFWPGMRSVYRWQGEVEEGEEIVFIAKTTVENAARVRARIAEMHPYDEPAMVDIATLGGAESYLGWIRAETSGN</sequence>
<dbReference type="InterPro" id="IPR004323">
    <property type="entry name" value="Ion_tolerance_CutA"/>
</dbReference>
<dbReference type="EMBL" id="WUMV01000001">
    <property type="protein sequence ID" value="MXN63890.1"/>
    <property type="molecule type" value="Genomic_DNA"/>
</dbReference>
<protein>
    <submittedName>
        <fullName evidence="2">Divalent cation tolerance protein CutA</fullName>
    </submittedName>
</protein>
<dbReference type="GO" id="GO:0005507">
    <property type="term" value="F:copper ion binding"/>
    <property type="evidence" value="ECO:0007669"/>
    <property type="project" value="TreeGrafter"/>
</dbReference>
<name>A0A7X3LRR3_9HYPH</name>
<dbReference type="Pfam" id="PF03091">
    <property type="entry name" value="CutA1"/>
    <property type="match status" value="1"/>
</dbReference>
<dbReference type="InterPro" id="IPR011322">
    <property type="entry name" value="N-reg_PII-like_a/b"/>
</dbReference>
<evidence type="ECO:0000256" key="1">
    <source>
        <dbReference type="ARBA" id="ARBA00010169"/>
    </source>
</evidence>
<dbReference type="InterPro" id="IPR015867">
    <property type="entry name" value="N-reg_PII/ATP_PRibTrfase_C"/>
</dbReference>
<proteinExistence type="inferred from homology"/>
<comment type="similarity">
    <text evidence="1">Belongs to the CutA family.</text>
</comment>
<evidence type="ECO:0000313" key="3">
    <source>
        <dbReference type="Proteomes" id="UP000433101"/>
    </source>
</evidence>
<keyword evidence="3" id="KW-1185">Reference proteome</keyword>
<gene>
    <name evidence="2" type="ORF">GR183_03155</name>
</gene>
<dbReference type="PANTHER" id="PTHR23419">
    <property type="entry name" value="DIVALENT CATION TOLERANCE CUTA-RELATED"/>
    <property type="match status" value="1"/>
</dbReference>
<dbReference type="GO" id="GO:0010038">
    <property type="term" value="P:response to metal ion"/>
    <property type="evidence" value="ECO:0007669"/>
    <property type="project" value="InterPro"/>
</dbReference>
<dbReference type="Gene3D" id="3.30.70.120">
    <property type="match status" value="1"/>
</dbReference>
<evidence type="ECO:0000313" key="2">
    <source>
        <dbReference type="EMBL" id="MXN63890.1"/>
    </source>
</evidence>
<dbReference type="Proteomes" id="UP000433101">
    <property type="component" value="Unassembled WGS sequence"/>
</dbReference>
<dbReference type="SUPFAM" id="SSF54913">
    <property type="entry name" value="GlnB-like"/>
    <property type="match status" value="1"/>
</dbReference>
<reference evidence="2 3" key="1">
    <citation type="submission" date="2019-12" db="EMBL/GenBank/DDBJ databases">
        <authorList>
            <person name="Li M."/>
        </authorList>
    </citation>
    <scope>NUCLEOTIDE SEQUENCE [LARGE SCALE GENOMIC DNA]</scope>
    <source>
        <strain evidence="2 3">GBMRC 2046</strain>
    </source>
</reference>
<organism evidence="2 3">
    <name type="scientific">Stappia sediminis</name>
    <dbReference type="NCBI Taxonomy" id="2692190"/>
    <lineage>
        <taxon>Bacteria</taxon>
        <taxon>Pseudomonadati</taxon>
        <taxon>Pseudomonadota</taxon>
        <taxon>Alphaproteobacteria</taxon>
        <taxon>Hyphomicrobiales</taxon>
        <taxon>Stappiaceae</taxon>
        <taxon>Stappia</taxon>
    </lineage>
</organism>